<dbReference type="PANTHER" id="PTHR31511:SF12">
    <property type="entry name" value="RHO TERMINATION FACTOR N-TERMINAL DOMAIN-CONTAINING PROTEIN"/>
    <property type="match status" value="1"/>
</dbReference>
<protein>
    <recommendedName>
        <fullName evidence="3">DNA-directed DNA polymerase</fullName>
    </recommendedName>
</protein>
<sequence>MRYLNKNQVAQIVALLKIGRSQRYVVNRFNVSTDRTSSYPHYTTPFVVYADLKCTLEKTEKETRRGPAHSNCNLNYKDSHYIPVVFHNLSGYVAQYRRFIIGCTELLPITKEKYIDTVCKSDYVHAMNVRQRFSIQTLGEYRDLNLYDWAMCQPLPYADFRWVDDVMNVALDSSRFTFSLVTRWDGRYSVEAIICILNISKTCLYEFHHEYMLPLFREKCKITYTDSEHIGADSEIQQHRRCLKHYNLPCHRSHIDSPALFIKNCSKYLSDGNYKLGLTDFKTYHTISNVNSLNNKFYFDENDKEIVISEGSYEIHDINKYVRRAILQFHSNDVAREKTYRKEDVQYSLSIHANNNTMKSEIKCAYQVNFTKPHNIGSLLGFLSNRVLEP</sequence>
<dbReference type="Proteomes" id="UP000078541">
    <property type="component" value="Unassembled WGS sequence"/>
</dbReference>
<proteinExistence type="predicted"/>
<dbReference type="PANTHER" id="PTHR31511">
    <property type="entry name" value="PROTEIN CBG23764"/>
    <property type="match status" value="1"/>
</dbReference>
<name>A0A151K0J2_9HYME</name>
<evidence type="ECO:0000313" key="2">
    <source>
        <dbReference type="Proteomes" id="UP000078541"/>
    </source>
</evidence>
<gene>
    <name evidence="1" type="ORF">ALC56_02328</name>
</gene>
<evidence type="ECO:0008006" key="3">
    <source>
        <dbReference type="Google" id="ProtNLM"/>
    </source>
</evidence>
<reference evidence="1 2" key="1">
    <citation type="submission" date="2016-03" db="EMBL/GenBank/DDBJ databases">
        <title>Trachymyrmex septentrionalis WGS genome.</title>
        <authorList>
            <person name="Nygaard S."/>
            <person name="Hu H."/>
            <person name="Boomsma J."/>
            <person name="Zhang G."/>
        </authorList>
    </citation>
    <scope>NUCLEOTIDE SEQUENCE [LARGE SCALE GENOMIC DNA]</scope>
    <source>
        <strain evidence="1">Tsep2-gDNA-1</strain>
        <tissue evidence="1">Whole body</tissue>
    </source>
</reference>
<dbReference type="AlphaFoldDB" id="A0A151K0J2"/>
<dbReference type="EMBL" id="KQ981283">
    <property type="protein sequence ID" value="KYN43264.1"/>
    <property type="molecule type" value="Genomic_DNA"/>
</dbReference>
<accession>A0A151K0J2</accession>
<evidence type="ECO:0000313" key="1">
    <source>
        <dbReference type="EMBL" id="KYN43264.1"/>
    </source>
</evidence>
<keyword evidence="2" id="KW-1185">Reference proteome</keyword>
<organism evidence="1 2">
    <name type="scientific">Trachymyrmex septentrionalis</name>
    <dbReference type="NCBI Taxonomy" id="34720"/>
    <lineage>
        <taxon>Eukaryota</taxon>
        <taxon>Metazoa</taxon>
        <taxon>Ecdysozoa</taxon>
        <taxon>Arthropoda</taxon>
        <taxon>Hexapoda</taxon>
        <taxon>Insecta</taxon>
        <taxon>Pterygota</taxon>
        <taxon>Neoptera</taxon>
        <taxon>Endopterygota</taxon>
        <taxon>Hymenoptera</taxon>
        <taxon>Apocrita</taxon>
        <taxon>Aculeata</taxon>
        <taxon>Formicoidea</taxon>
        <taxon>Formicidae</taxon>
        <taxon>Myrmicinae</taxon>
        <taxon>Trachymyrmex</taxon>
    </lineage>
</organism>